<protein>
    <submittedName>
        <fullName evidence="1">Uncharacterized protein</fullName>
    </submittedName>
</protein>
<evidence type="ECO:0000313" key="2">
    <source>
        <dbReference type="Proteomes" id="UP000814033"/>
    </source>
</evidence>
<reference evidence="1" key="2">
    <citation type="journal article" date="2022" name="New Phytol.">
        <title>Evolutionary transition to the ectomycorrhizal habit in the genomes of a hyperdiverse lineage of mushroom-forming fungi.</title>
        <authorList>
            <person name="Looney B."/>
            <person name="Miyauchi S."/>
            <person name="Morin E."/>
            <person name="Drula E."/>
            <person name="Courty P.E."/>
            <person name="Kohler A."/>
            <person name="Kuo A."/>
            <person name="LaButti K."/>
            <person name="Pangilinan J."/>
            <person name="Lipzen A."/>
            <person name="Riley R."/>
            <person name="Andreopoulos W."/>
            <person name="He G."/>
            <person name="Johnson J."/>
            <person name="Nolan M."/>
            <person name="Tritt A."/>
            <person name="Barry K.W."/>
            <person name="Grigoriev I.V."/>
            <person name="Nagy L.G."/>
            <person name="Hibbett D."/>
            <person name="Henrissat B."/>
            <person name="Matheny P.B."/>
            <person name="Labbe J."/>
            <person name="Martin F.M."/>
        </authorList>
    </citation>
    <scope>NUCLEOTIDE SEQUENCE</scope>
    <source>
        <strain evidence="1">FP105234-sp</strain>
    </source>
</reference>
<dbReference type="Proteomes" id="UP000814033">
    <property type="component" value="Unassembled WGS sequence"/>
</dbReference>
<organism evidence="1 2">
    <name type="scientific">Auriscalpium vulgare</name>
    <dbReference type="NCBI Taxonomy" id="40419"/>
    <lineage>
        <taxon>Eukaryota</taxon>
        <taxon>Fungi</taxon>
        <taxon>Dikarya</taxon>
        <taxon>Basidiomycota</taxon>
        <taxon>Agaricomycotina</taxon>
        <taxon>Agaricomycetes</taxon>
        <taxon>Russulales</taxon>
        <taxon>Auriscalpiaceae</taxon>
        <taxon>Auriscalpium</taxon>
    </lineage>
</organism>
<evidence type="ECO:0000313" key="1">
    <source>
        <dbReference type="EMBL" id="KAI0048710.1"/>
    </source>
</evidence>
<keyword evidence="2" id="KW-1185">Reference proteome</keyword>
<proteinExistence type="predicted"/>
<dbReference type="EMBL" id="MU275883">
    <property type="protein sequence ID" value="KAI0048710.1"/>
    <property type="molecule type" value="Genomic_DNA"/>
</dbReference>
<gene>
    <name evidence="1" type="ORF">FA95DRAFT_1678178</name>
</gene>
<reference evidence="1" key="1">
    <citation type="submission" date="2021-02" db="EMBL/GenBank/DDBJ databases">
        <authorList>
            <consortium name="DOE Joint Genome Institute"/>
            <person name="Ahrendt S."/>
            <person name="Looney B.P."/>
            <person name="Miyauchi S."/>
            <person name="Morin E."/>
            <person name="Drula E."/>
            <person name="Courty P.E."/>
            <person name="Chicoki N."/>
            <person name="Fauchery L."/>
            <person name="Kohler A."/>
            <person name="Kuo A."/>
            <person name="Labutti K."/>
            <person name="Pangilinan J."/>
            <person name="Lipzen A."/>
            <person name="Riley R."/>
            <person name="Andreopoulos W."/>
            <person name="He G."/>
            <person name="Johnson J."/>
            <person name="Barry K.W."/>
            <person name="Grigoriev I.V."/>
            <person name="Nagy L."/>
            <person name="Hibbett D."/>
            <person name="Henrissat B."/>
            <person name="Matheny P.B."/>
            <person name="Labbe J."/>
            <person name="Martin F."/>
        </authorList>
    </citation>
    <scope>NUCLEOTIDE SEQUENCE</scope>
    <source>
        <strain evidence="1">FP105234-sp</strain>
    </source>
</reference>
<name>A0ACB8RXC1_9AGAM</name>
<sequence>MAPLRTAARADDRFALSDSDSDEGRSTSAWEDPFDAVDIFGDGFFDAGGNQILFSAGPNPLESQQQTHLQIHSQIDDLTLYNHTLLADGLNGPVDDRDDPLSNDATVADIIVEMQTLGIDEGSDSDEDIGGNMPEDRAADAGPEWAPHGSKAMFMLDLLDNLPRLRLSDDHLKTFIWVMRECGTPNVPSFSALRAKQAELLRAVDIRTCSHVSAMENRFYMNPPSTLLALDWANPLVREHIQLYSEITTSISEAWQAGKWAEEPDARSVAPMWADWEHAPHRHYYVDELARLQSGQFVIPIRWFCKDGQDHADVYDVDREAISGCFSVRDNECSRRVRAAELEFNWLDIAAQNGVNFSPRSNSWSTCMPHPVRAIALGRPVFTLHLVPWSDDVSGNVTKQFNPHLNVYLVNGNIPHQKLAQEYFTRFCATSPHADSLEQMAALADDIGPERFHSAFDCKLEWEILFNIIAHLVAADDTPGQPFSGETPEFWHFRVYRKRPKRTRNSATDPPSAPSHTPQSYGPATQQSHGKPPESDPHATSSPP</sequence>
<accession>A0ACB8RXC1</accession>
<comment type="caution">
    <text evidence="1">The sequence shown here is derived from an EMBL/GenBank/DDBJ whole genome shotgun (WGS) entry which is preliminary data.</text>
</comment>